<dbReference type="InterPro" id="IPR050563">
    <property type="entry name" value="4-hydroxybenzoyl-CoA_TE"/>
</dbReference>
<reference evidence="1 2" key="1">
    <citation type="submission" date="2023-07" db="EMBL/GenBank/DDBJ databases">
        <title>Genomic Encyclopedia of Type Strains, Phase IV (KMG-IV): sequencing the most valuable type-strain genomes for metagenomic binning, comparative biology and taxonomic classification.</title>
        <authorList>
            <person name="Goeker M."/>
        </authorList>
    </citation>
    <scope>NUCLEOTIDE SEQUENCE [LARGE SCALE GENOMIC DNA]</scope>
    <source>
        <strain evidence="1 2">DSM 19922</strain>
    </source>
</reference>
<keyword evidence="2" id="KW-1185">Reference proteome</keyword>
<dbReference type="PANTHER" id="PTHR31793:SF24">
    <property type="entry name" value="LONG-CHAIN ACYL-COA THIOESTERASE FADM"/>
    <property type="match status" value="1"/>
</dbReference>
<proteinExistence type="predicted"/>
<keyword evidence="1" id="KW-0378">Hydrolase</keyword>
<dbReference type="EMBL" id="JAUSVU010000001">
    <property type="protein sequence ID" value="MDQ0531609.1"/>
    <property type="molecule type" value="Genomic_DNA"/>
</dbReference>
<comment type="caution">
    <text evidence="1">The sequence shown here is derived from an EMBL/GenBank/DDBJ whole genome shotgun (WGS) entry which is preliminary data.</text>
</comment>
<protein>
    <submittedName>
        <fullName evidence="1">4-hydroxybenzoyl-CoA thioesterase</fullName>
        <ecNumber evidence="1">3.1.2.23</ecNumber>
    </submittedName>
</protein>
<organism evidence="1 2">
    <name type="scientific">Azospirillum picis</name>
    <dbReference type="NCBI Taxonomy" id="488438"/>
    <lineage>
        <taxon>Bacteria</taxon>
        <taxon>Pseudomonadati</taxon>
        <taxon>Pseudomonadota</taxon>
        <taxon>Alphaproteobacteria</taxon>
        <taxon>Rhodospirillales</taxon>
        <taxon>Azospirillaceae</taxon>
        <taxon>Azospirillum</taxon>
    </lineage>
</organism>
<dbReference type="GO" id="GO:0018739">
    <property type="term" value="F:4-hydroxybenzoyl-CoA thioesterase activity"/>
    <property type="evidence" value="ECO:0007669"/>
    <property type="project" value="UniProtKB-EC"/>
</dbReference>
<evidence type="ECO:0000313" key="2">
    <source>
        <dbReference type="Proteomes" id="UP001244552"/>
    </source>
</evidence>
<accession>A0ABU0MDV0</accession>
<dbReference type="PANTHER" id="PTHR31793">
    <property type="entry name" value="4-HYDROXYBENZOYL-COA THIOESTERASE FAMILY MEMBER"/>
    <property type="match status" value="1"/>
</dbReference>
<dbReference type="Pfam" id="PF13279">
    <property type="entry name" value="4HBT_2"/>
    <property type="match status" value="1"/>
</dbReference>
<dbReference type="InterPro" id="IPR029069">
    <property type="entry name" value="HotDog_dom_sf"/>
</dbReference>
<dbReference type="RefSeq" id="WP_209977575.1">
    <property type="nucleotide sequence ID" value="NZ_JAGINO010000001.1"/>
</dbReference>
<dbReference type="SUPFAM" id="SSF54637">
    <property type="entry name" value="Thioesterase/thiol ester dehydrase-isomerase"/>
    <property type="match status" value="1"/>
</dbReference>
<dbReference type="EC" id="3.1.2.23" evidence="1"/>
<dbReference type="Proteomes" id="UP001244552">
    <property type="component" value="Unassembled WGS sequence"/>
</dbReference>
<name>A0ABU0MDV0_9PROT</name>
<evidence type="ECO:0000313" key="1">
    <source>
        <dbReference type="EMBL" id="MDQ0531609.1"/>
    </source>
</evidence>
<dbReference type="Gene3D" id="3.10.129.10">
    <property type="entry name" value="Hotdog Thioesterase"/>
    <property type="match status" value="1"/>
</dbReference>
<gene>
    <name evidence="1" type="ORF">QO018_000441</name>
</gene>
<dbReference type="CDD" id="cd00586">
    <property type="entry name" value="4HBT"/>
    <property type="match status" value="1"/>
</dbReference>
<sequence>MPAFVTRRTVRFADCDPAGIVYFPRCFDLLNGVVEDWWAEMGIPWRVMIPERAIGLPTVAMAANFVAPSRLGDELVCTLTVVRLGGASLDLRHSVAGDDGVRFRAEQTVVCTALATNRPQPWPDDLRAAVTRYLESDHAQHPAA</sequence>